<evidence type="ECO:0000259" key="1">
    <source>
        <dbReference type="Pfam" id="PF02384"/>
    </source>
</evidence>
<evidence type="ECO:0000313" key="3">
    <source>
        <dbReference type="Proteomes" id="UP000095141"/>
    </source>
</evidence>
<dbReference type="InterPro" id="IPR029063">
    <property type="entry name" value="SAM-dependent_MTases_sf"/>
</dbReference>
<gene>
    <name evidence="2" type="ORF">BFD03_01140</name>
</gene>
<organism evidence="2 3">
    <name type="scientific">Limosilactobacillus reuteri</name>
    <name type="common">Lactobacillus reuteri</name>
    <dbReference type="NCBI Taxonomy" id="1598"/>
    <lineage>
        <taxon>Bacteria</taxon>
        <taxon>Bacillati</taxon>
        <taxon>Bacillota</taxon>
        <taxon>Bacilli</taxon>
        <taxon>Lactobacillales</taxon>
        <taxon>Lactobacillaceae</taxon>
        <taxon>Limosilactobacillus</taxon>
    </lineage>
</organism>
<name>A0A1C2GFA2_LIMRT</name>
<dbReference type="RefSeq" id="WP_066035359.1">
    <property type="nucleotide sequence ID" value="NZ_CP136906.1"/>
</dbReference>
<dbReference type="GO" id="GO:0032259">
    <property type="term" value="P:methylation"/>
    <property type="evidence" value="ECO:0007669"/>
    <property type="project" value="UniProtKB-KW"/>
</dbReference>
<protein>
    <submittedName>
        <fullName evidence="2">Methylase</fullName>
    </submittedName>
</protein>
<dbReference type="Pfam" id="PF02384">
    <property type="entry name" value="N6_Mtase"/>
    <property type="match status" value="1"/>
</dbReference>
<evidence type="ECO:0000313" key="2">
    <source>
        <dbReference type="EMBL" id="OCX50164.1"/>
    </source>
</evidence>
<accession>A0A1C2GFA2</accession>
<dbReference type="Proteomes" id="UP000095141">
    <property type="component" value="Unassembled WGS sequence"/>
</dbReference>
<dbReference type="GO" id="GO:0008170">
    <property type="term" value="F:N-methyltransferase activity"/>
    <property type="evidence" value="ECO:0007669"/>
    <property type="project" value="InterPro"/>
</dbReference>
<dbReference type="InterPro" id="IPR003356">
    <property type="entry name" value="DNA_methylase_A-5"/>
</dbReference>
<dbReference type="GO" id="GO:0003677">
    <property type="term" value="F:DNA binding"/>
    <property type="evidence" value="ECO:0007669"/>
    <property type="project" value="InterPro"/>
</dbReference>
<dbReference type="EMBL" id="MCNS01000001">
    <property type="protein sequence ID" value="OCX50164.1"/>
    <property type="molecule type" value="Genomic_DNA"/>
</dbReference>
<feature type="domain" description="DNA methylase adenine-specific" evidence="1">
    <location>
        <begin position="54"/>
        <end position="160"/>
    </location>
</feature>
<proteinExistence type="predicted"/>
<dbReference type="AlphaFoldDB" id="A0A1C2GFA2"/>
<keyword evidence="2" id="KW-0808">Transferase</keyword>
<sequence>MQFDVKTVNKLLGIEESYKAPEKMLQLMLDDQQRPGLFKQFLAVSTDLKFDWFHEYFEDEQAERKSKKQDFTPDSVATLLNRLTARQSNDSAYYEVAAGTGGILIKRWWNDLTNNSIFTYDPRSYWYQAEEMSDRAIPFLLFNMAIRGMNGVAVHCDSLSRRAKDVYFICNDSNNYLAYSEVIKCPHHELFKREFDITEWVDRFDD</sequence>
<dbReference type="SUPFAM" id="SSF53335">
    <property type="entry name" value="S-adenosyl-L-methionine-dependent methyltransferases"/>
    <property type="match status" value="1"/>
</dbReference>
<keyword evidence="2" id="KW-0489">Methyltransferase</keyword>
<reference evidence="2 3" key="1">
    <citation type="submission" date="2016-08" db="EMBL/GenBank/DDBJ databases">
        <title>Probiotic bacterium isolated from chicken gut.</title>
        <authorList>
            <person name="Levy J.L."/>
            <person name="Hassan H.M."/>
            <person name="Mendoza M.A."/>
        </authorList>
    </citation>
    <scope>NUCLEOTIDE SEQUENCE [LARGE SCALE GENOMIC DNA]</scope>
    <source>
        <strain evidence="2 3">P43</strain>
    </source>
</reference>
<comment type="caution">
    <text evidence="2">The sequence shown here is derived from an EMBL/GenBank/DDBJ whole genome shotgun (WGS) entry which is preliminary data.</text>
</comment>
<dbReference type="Gene3D" id="3.40.50.150">
    <property type="entry name" value="Vaccinia Virus protein VP39"/>
    <property type="match status" value="1"/>
</dbReference>